<gene>
    <name evidence="5" type="ORF">OXIME_001322</name>
</gene>
<dbReference type="RefSeq" id="WP_393971071.1">
    <property type="nucleotide sequence ID" value="NZ_CP133772.1"/>
</dbReference>
<protein>
    <submittedName>
        <fullName evidence="5">Helix-turn-helix domain-containing protein</fullName>
    </submittedName>
</protein>
<reference evidence="5 6" key="1">
    <citation type="submission" date="2023-09" db="EMBL/GenBank/DDBJ databases">
        <authorList>
            <person name="Golyshina O.V."/>
            <person name="Lunev E.A."/>
            <person name="Bargiela R."/>
            <person name="Gaines M.C."/>
            <person name="Daum B."/>
            <person name="Bale N.J."/>
            <person name="Koenen M."/>
            <person name="Sinninghe Damst J.S."/>
            <person name="Yakimov M."/>
            <person name="Golyshin P.N."/>
        </authorList>
    </citation>
    <scope>NUCLEOTIDE SEQUENCE [LARGE SCALE GENOMIC DNA]</scope>
    <source>
        <strain evidence="5 6">M1</strain>
    </source>
</reference>
<evidence type="ECO:0000256" key="1">
    <source>
        <dbReference type="ARBA" id="ARBA00023015"/>
    </source>
</evidence>
<dbReference type="GO" id="GO:0003677">
    <property type="term" value="F:DNA binding"/>
    <property type="evidence" value="ECO:0007669"/>
    <property type="project" value="UniProtKB-KW"/>
</dbReference>
<dbReference type="PANTHER" id="PTHR33204:SF18">
    <property type="entry name" value="TRANSCRIPTIONAL REGULATORY PROTEIN"/>
    <property type="match status" value="1"/>
</dbReference>
<evidence type="ECO:0000313" key="6">
    <source>
        <dbReference type="Proteomes" id="UP001451606"/>
    </source>
</evidence>
<dbReference type="PANTHER" id="PTHR33204">
    <property type="entry name" value="TRANSCRIPTIONAL REGULATOR, MARR FAMILY"/>
    <property type="match status" value="1"/>
</dbReference>
<dbReference type="GeneID" id="95968059"/>
<evidence type="ECO:0000259" key="4">
    <source>
        <dbReference type="PROSITE" id="PS51118"/>
    </source>
</evidence>
<organism evidence="5 6">
    <name type="scientific">Oxyplasma meridianum</name>
    <dbReference type="NCBI Taxonomy" id="3073602"/>
    <lineage>
        <taxon>Archaea</taxon>
        <taxon>Methanobacteriati</taxon>
        <taxon>Thermoplasmatota</taxon>
        <taxon>Thermoplasmata</taxon>
        <taxon>Thermoplasmatales</taxon>
        <taxon>Thermoplasmataceae</taxon>
        <taxon>Oxyplasma</taxon>
    </lineage>
</organism>
<evidence type="ECO:0000313" key="5">
    <source>
        <dbReference type="EMBL" id="WYY00739.1"/>
    </source>
</evidence>
<keyword evidence="3" id="KW-0804">Transcription</keyword>
<proteinExistence type="predicted"/>
<accession>A0AAX4NI42</accession>
<dbReference type="InterPro" id="IPR036388">
    <property type="entry name" value="WH-like_DNA-bd_sf"/>
</dbReference>
<dbReference type="Pfam" id="PF01638">
    <property type="entry name" value="HxlR"/>
    <property type="match status" value="1"/>
</dbReference>
<dbReference type="CDD" id="cd00090">
    <property type="entry name" value="HTH_ARSR"/>
    <property type="match status" value="1"/>
</dbReference>
<dbReference type="InterPro" id="IPR011991">
    <property type="entry name" value="ArsR-like_HTH"/>
</dbReference>
<dbReference type="KEGG" id="omr:OXIME_001322"/>
<dbReference type="InterPro" id="IPR002577">
    <property type="entry name" value="HTH_HxlR"/>
</dbReference>
<keyword evidence="6" id="KW-1185">Reference proteome</keyword>
<keyword evidence="1" id="KW-0805">Transcription regulation</keyword>
<dbReference type="Proteomes" id="UP001451606">
    <property type="component" value="Chromosome"/>
</dbReference>
<dbReference type="EMBL" id="CP133772">
    <property type="protein sequence ID" value="WYY00739.1"/>
    <property type="molecule type" value="Genomic_DNA"/>
</dbReference>
<dbReference type="SUPFAM" id="SSF46785">
    <property type="entry name" value="Winged helix' DNA-binding domain"/>
    <property type="match status" value="1"/>
</dbReference>
<name>A0AAX4NI42_9ARCH</name>
<evidence type="ECO:0000256" key="2">
    <source>
        <dbReference type="ARBA" id="ARBA00023125"/>
    </source>
</evidence>
<evidence type="ECO:0000256" key="3">
    <source>
        <dbReference type="ARBA" id="ARBA00023163"/>
    </source>
</evidence>
<dbReference type="Gene3D" id="1.10.10.10">
    <property type="entry name" value="Winged helix-like DNA-binding domain superfamily/Winged helix DNA-binding domain"/>
    <property type="match status" value="1"/>
</dbReference>
<dbReference type="PROSITE" id="PS51118">
    <property type="entry name" value="HTH_HXLR"/>
    <property type="match status" value="1"/>
</dbReference>
<keyword evidence="2" id="KW-0238">DNA-binding</keyword>
<sequence>MNILGMSQMEDCPVTKAWKILGKPWRIVIVSRLLEGNRTFNSLLWSLPGISTRTLSNVLKEFTDMGIIEPVSRKEGHGYRLTEKGEDLAAVVSKIKQWSEKWLEAPSMKI</sequence>
<dbReference type="AlphaFoldDB" id="A0AAX4NI42"/>
<dbReference type="InterPro" id="IPR036390">
    <property type="entry name" value="WH_DNA-bd_sf"/>
</dbReference>
<feature type="domain" description="HTH hxlR-type" evidence="4">
    <location>
        <begin position="12"/>
        <end position="107"/>
    </location>
</feature>